<gene>
    <name evidence="4" type="ORF">A2519_05905</name>
</gene>
<comment type="caution">
    <text evidence="4">The sequence shown here is derived from an EMBL/GenBank/DDBJ whole genome shotgun (WGS) entry which is preliminary data.</text>
</comment>
<feature type="domain" description="Secretion system C-terminal sorting" evidence="3">
    <location>
        <begin position="464"/>
        <end position="542"/>
    </location>
</feature>
<evidence type="ECO:0000256" key="1">
    <source>
        <dbReference type="ARBA" id="ARBA00022729"/>
    </source>
</evidence>
<feature type="chain" id="PRO_5009528417" description="Secretion system C-terminal sorting domain-containing protein" evidence="2">
    <location>
        <begin position="19"/>
        <end position="547"/>
    </location>
</feature>
<dbReference type="Proteomes" id="UP000179243">
    <property type="component" value="Unassembled WGS sequence"/>
</dbReference>
<dbReference type="PANTHER" id="PTHR43037:SF1">
    <property type="entry name" value="BLL1128 PROTEIN"/>
    <property type="match status" value="1"/>
</dbReference>
<evidence type="ECO:0000313" key="5">
    <source>
        <dbReference type="Proteomes" id="UP000179243"/>
    </source>
</evidence>
<organism evidence="4 5">
    <name type="scientific">Candidatus Raymondbacteria bacterium RIFOXYD12_FULL_49_13</name>
    <dbReference type="NCBI Taxonomy" id="1817890"/>
    <lineage>
        <taxon>Bacteria</taxon>
        <taxon>Raymondiibacteriota</taxon>
    </lineage>
</organism>
<evidence type="ECO:0000259" key="3">
    <source>
        <dbReference type="Pfam" id="PF18962"/>
    </source>
</evidence>
<dbReference type="Gene3D" id="3.40.50.1820">
    <property type="entry name" value="alpha/beta hydrolase"/>
    <property type="match status" value="1"/>
</dbReference>
<reference evidence="4 5" key="1">
    <citation type="journal article" date="2016" name="Nat. Commun.">
        <title>Thousands of microbial genomes shed light on interconnected biogeochemical processes in an aquifer system.</title>
        <authorList>
            <person name="Anantharaman K."/>
            <person name="Brown C.T."/>
            <person name="Hug L.A."/>
            <person name="Sharon I."/>
            <person name="Castelle C.J."/>
            <person name="Probst A.J."/>
            <person name="Thomas B.C."/>
            <person name="Singh A."/>
            <person name="Wilkins M.J."/>
            <person name="Karaoz U."/>
            <person name="Brodie E.L."/>
            <person name="Williams K.H."/>
            <person name="Hubbard S.S."/>
            <person name="Banfield J.F."/>
        </authorList>
    </citation>
    <scope>NUCLEOTIDE SEQUENCE [LARGE SCALE GENOMIC DNA]</scope>
</reference>
<keyword evidence="1 2" id="KW-0732">Signal</keyword>
<dbReference type="Pfam" id="PF18962">
    <property type="entry name" value="Por_Secre_tail"/>
    <property type="match status" value="1"/>
</dbReference>
<proteinExistence type="predicted"/>
<feature type="signal peptide" evidence="2">
    <location>
        <begin position="1"/>
        <end position="18"/>
    </location>
</feature>
<dbReference type="InterPro" id="IPR029058">
    <property type="entry name" value="AB_hydrolase_fold"/>
</dbReference>
<sequence length="547" mass="60804">MAMKIFFLISMLCMALTAATIVESIPGTTQHSWTAMQEYTRPIIREDGITTINLHFRVYRYGSATANLPFVVQVHEWGGGWDTMEPKYYYMPNGLSFAAINFQFENSSDNTWNWWYGNVNLSTSRTIPWIHNAIISIIHECETTDLVQTAVGATIDTNRIYITGGSIGGTGTHQLGMRHPEIFAAYFAMSGWSRFDDEGGVCGANAFQSSFLKIIGSCEGCDRGYPIKYPDRDTVYIKVNADQTHLPLGPELRAMDYTNLAYYLDQVRDPSWPAPFAMFSGNVPPVYGHNDLNHMGDNLWPVLEAQKRGYVYLRGNSFNLFNGGMQYMQNFRRNQSFLAFTNRNYGLNDCLYLDGCTTTGRFNDIAVHGWDHTTIVDETNHYYVKLTGAGTADVTLRRLQQLVHTPGTVYDLKINNTASGQITADQYGLVTIPQVADAASIDLVVHGSGVDQGTDLQASDVVIAPNPFNPAVTISVGASRIIESSRASVTPLHLAIYNANGRFVTDLTSHIINGSVSWDASNQPSGIYIIKVRMGHREIIKRATLLK</sequence>
<dbReference type="SUPFAM" id="SSF53474">
    <property type="entry name" value="alpha/beta-Hydrolases"/>
    <property type="match status" value="1"/>
</dbReference>
<name>A0A1F7F4N8_UNCRA</name>
<protein>
    <recommendedName>
        <fullName evidence="3">Secretion system C-terminal sorting domain-containing protein</fullName>
    </recommendedName>
</protein>
<accession>A0A1F7F4N8</accession>
<dbReference type="NCBIfam" id="TIGR04183">
    <property type="entry name" value="Por_Secre_tail"/>
    <property type="match status" value="1"/>
</dbReference>
<dbReference type="EMBL" id="MFYX01000124">
    <property type="protein sequence ID" value="OGK01532.1"/>
    <property type="molecule type" value="Genomic_DNA"/>
</dbReference>
<dbReference type="InterPro" id="IPR050955">
    <property type="entry name" value="Plant_Biomass_Hydrol_Est"/>
</dbReference>
<evidence type="ECO:0000313" key="4">
    <source>
        <dbReference type="EMBL" id="OGK01532.1"/>
    </source>
</evidence>
<dbReference type="PANTHER" id="PTHR43037">
    <property type="entry name" value="UNNAMED PRODUCT-RELATED"/>
    <property type="match status" value="1"/>
</dbReference>
<dbReference type="InterPro" id="IPR026444">
    <property type="entry name" value="Secre_tail"/>
</dbReference>
<dbReference type="AlphaFoldDB" id="A0A1F7F4N8"/>
<evidence type="ECO:0000256" key="2">
    <source>
        <dbReference type="SAM" id="SignalP"/>
    </source>
</evidence>